<proteinExistence type="inferred from homology"/>
<reference evidence="10" key="2">
    <citation type="submission" date="2023-07" db="EMBL/GenBank/DDBJ databases">
        <authorList>
            <person name="Jung D.-H."/>
        </authorList>
    </citation>
    <scope>NUCLEOTIDE SEQUENCE [LARGE SCALE GENOMIC DNA]</scope>
    <source>
        <strain evidence="10">JA-25</strain>
    </source>
</reference>
<evidence type="ECO:0000256" key="3">
    <source>
        <dbReference type="ARBA" id="ARBA00022692"/>
    </source>
</evidence>
<feature type="transmembrane region" description="Helical" evidence="7">
    <location>
        <begin position="112"/>
        <end position="132"/>
    </location>
</feature>
<comment type="similarity">
    <text evidence="2">Belongs to the peptidase S54 family.</text>
</comment>
<organism evidence="9 10">
    <name type="scientific">Fibrivirga algicola</name>
    <dbReference type="NCBI Taxonomy" id="2950420"/>
    <lineage>
        <taxon>Bacteria</taxon>
        <taxon>Pseudomonadati</taxon>
        <taxon>Bacteroidota</taxon>
        <taxon>Cytophagia</taxon>
        <taxon>Cytophagales</taxon>
        <taxon>Spirosomataceae</taxon>
        <taxon>Fibrivirga</taxon>
    </lineage>
</organism>
<evidence type="ECO:0000256" key="7">
    <source>
        <dbReference type="SAM" id="Phobius"/>
    </source>
</evidence>
<evidence type="ECO:0000256" key="5">
    <source>
        <dbReference type="ARBA" id="ARBA00022989"/>
    </source>
</evidence>
<keyword evidence="4" id="KW-0378">Hydrolase</keyword>
<protein>
    <submittedName>
        <fullName evidence="9">Rhomboid family intramembrane serine protease</fullName>
    </submittedName>
</protein>
<name>A0ABX0Q9H9_9BACT</name>
<feature type="transmembrane region" description="Helical" evidence="7">
    <location>
        <begin position="82"/>
        <end position="100"/>
    </location>
</feature>
<keyword evidence="9" id="KW-0645">Protease</keyword>
<dbReference type="InterPro" id="IPR035952">
    <property type="entry name" value="Rhomboid-like_sf"/>
</dbReference>
<dbReference type="Pfam" id="PF01694">
    <property type="entry name" value="Rhomboid"/>
    <property type="match status" value="1"/>
</dbReference>
<keyword evidence="10" id="KW-1185">Reference proteome</keyword>
<evidence type="ECO:0000256" key="6">
    <source>
        <dbReference type="ARBA" id="ARBA00023136"/>
    </source>
</evidence>
<reference evidence="10" key="1">
    <citation type="submission" date="2019-09" db="EMBL/GenBank/DDBJ databases">
        <authorList>
            <person name="Jung D.-H."/>
        </authorList>
    </citation>
    <scope>NUCLEOTIDE SEQUENCE [LARGE SCALE GENOMIC DNA]</scope>
    <source>
        <strain evidence="10">JA-25</strain>
    </source>
</reference>
<dbReference type="InterPro" id="IPR022764">
    <property type="entry name" value="Peptidase_S54_rhomboid_dom"/>
</dbReference>
<keyword evidence="3 7" id="KW-0812">Transmembrane</keyword>
<dbReference type="PANTHER" id="PTHR43731:SF14">
    <property type="entry name" value="PRESENILIN-ASSOCIATED RHOMBOID-LIKE PROTEIN, MITOCHONDRIAL"/>
    <property type="match status" value="1"/>
</dbReference>
<dbReference type="Gene3D" id="1.20.1540.10">
    <property type="entry name" value="Rhomboid-like"/>
    <property type="match status" value="1"/>
</dbReference>
<comment type="subcellular location">
    <subcellularLocation>
        <location evidence="1">Membrane</location>
        <topology evidence="1">Multi-pass membrane protein</topology>
    </subcellularLocation>
</comment>
<dbReference type="InterPro" id="IPR050925">
    <property type="entry name" value="Rhomboid_protease_S54"/>
</dbReference>
<evidence type="ECO:0000259" key="8">
    <source>
        <dbReference type="Pfam" id="PF01694"/>
    </source>
</evidence>
<sequence length="207" mass="23112">MSVTLLLIAVTVAISLWAWNNPSLMDRWIMNPYAVAKRGEYHRLITSGFLHADMGHLFFNMLSFYFFGQGVERIFGELFGDLGGAVLVGFYLIAIVISDIPTLMKYKNSPGYNSLGASGGVSAIIFATILIFPLTPIYFFFIPVPIPGFIFAFLYLAYSYYSARRGDTGINHDAHMYGGLFGVLFMAIAYPPAIPGFVEQVLQWRPF</sequence>
<evidence type="ECO:0000313" key="9">
    <source>
        <dbReference type="EMBL" id="NID08795.1"/>
    </source>
</evidence>
<evidence type="ECO:0000256" key="1">
    <source>
        <dbReference type="ARBA" id="ARBA00004141"/>
    </source>
</evidence>
<dbReference type="PANTHER" id="PTHR43731">
    <property type="entry name" value="RHOMBOID PROTEASE"/>
    <property type="match status" value="1"/>
</dbReference>
<feature type="transmembrane region" description="Helical" evidence="7">
    <location>
        <begin position="179"/>
        <end position="198"/>
    </location>
</feature>
<dbReference type="SUPFAM" id="SSF144091">
    <property type="entry name" value="Rhomboid-like"/>
    <property type="match status" value="1"/>
</dbReference>
<feature type="transmembrane region" description="Helical" evidence="7">
    <location>
        <begin position="138"/>
        <end position="158"/>
    </location>
</feature>
<dbReference type="GO" id="GO:0008233">
    <property type="term" value="F:peptidase activity"/>
    <property type="evidence" value="ECO:0007669"/>
    <property type="project" value="UniProtKB-KW"/>
</dbReference>
<accession>A0ABX0Q9H9</accession>
<dbReference type="RefSeq" id="WP_085410403.1">
    <property type="nucleotide sequence ID" value="NZ_WAEL01000001.1"/>
</dbReference>
<gene>
    <name evidence="9" type="ORF">F7231_01300</name>
</gene>
<evidence type="ECO:0000313" key="10">
    <source>
        <dbReference type="Proteomes" id="UP000606008"/>
    </source>
</evidence>
<keyword evidence="5 7" id="KW-1133">Transmembrane helix</keyword>
<dbReference type="EMBL" id="WAEL01000001">
    <property type="protein sequence ID" value="NID08795.1"/>
    <property type="molecule type" value="Genomic_DNA"/>
</dbReference>
<feature type="domain" description="Peptidase S54 rhomboid" evidence="8">
    <location>
        <begin position="39"/>
        <end position="189"/>
    </location>
</feature>
<dbReference type="Proteomes" id="UP000606008">
    <property type="component" value="Unassembled WGS sequence"/>
</dbReference>
<keyword evidence="6 7" id="KW-0472">Membrane</keyword>
<comment type="caution">
    <text evidence="9">The sequence shown here is derived from an EMBL/GenBank/DDBJ whole genome shotgun (WGS) entry which is preliminary data.</text>
</comment>
<evidence type="ECO:0000256" key="2">
    <source>
        <dbReference type="ARBA" id="ARBA00009045"/>
    </source>
</evidence>
<dbReference type="GO" id="GO:0006508">
    <property type="term" value="P:proteolysis"/>
    <property type="evidence" value="ECO:0007669"/>
    <property type="project" value="UniProtKB-KW"/>
</dbReference>
<evidence type="ECO:0000256" key="4">
    <source>
        <dbReference type="ARBA" id="ARBA00022801"/>
    </source>
</evidence>